<evidence type="ECO:0000313" key="1">
    <source>
        <dbReference type="EMBL" id="REI42082.1"/>
    </source>
</evidence>
<reference evidence="1 2" key="1">
    <citation type="submission" date="2018-08" db="EMBL/GenBank/DDBJ databases">
        <title>Draft genome sequence of Psychrilyobacter sp. strain SD5 isolated from Black Sea water.</title>
        <authorList>
            <person name="Yadav S."/>
            <person name="Villanueva L."/>
            <person name="Damste J.S.S."/>
        </authorList>
    </citation>
    <scope>NUCLEOTIDE SEQUENCE [LARGE SCALE GENOMIC DNA]</scope>
    <source>
        <strain evidence="1 2">SD5</strain>
    </source>
</reference>
<dbReference type="RefSeq" id="WP_114641766.1">
    <property type="nucleotide sequence ID" value="NZ_JAACIO010000007.1"/>
</dbReference>
<evidence type="ECO:0008006" key="3">
    <source>
        <dbReference type="Google" id="ProtNLM"/>
    </source>
</evidence>
<accession>A0ABX9KIN5</accession>
<name>A0ABX9KIN5_9FUSO</name>
<gene>
    <name evidence="1" type="ORF">DYH56_05010</name>
</gene>
<dbReference type="EMBL" id="QUAJ01000006">
    <property type="protein sequence ID" value="REI42082.1"/>
    <property type="molecule type" value="Genomic_DNA"/>
</dbReference>
<comment type="caution">
    <text evidence="1">The sequence shown here is derived from an EMBL/GenBank/DDBJ whole genome shotgun (WGS) entry which is preliminary data.</text>
</comment>
<keyword evidence="2" id="KW-1185">Reference proteome</keyword>
<organism evidence="1 2">
    <name type="scientific">Psychrilyobacter piezotolerans</name>
    <dbReference type="NCBI Taxonomy" id="2293438"/>
    <lineage>
        <taxon>Bacteria</taxon>
        <taxon>Fusobacteriati</taxon>
        <taxon>Fusobacteriota</taxon>
        <taxon>Fusobacteriia</taxon>
        <taxon>Fusobacteriales</taxon>
        <taxon>Fusobacteriaceae</taxon>
        <taxon>Psychrilyobacter</taxon>
    </lineage>
</organism>
<dbReference type="Proteomes" id="UP000263486">
    <property type="component" value="Unassembled WGS sequence"/>
</dbReference>
<sequence>MKKKLERLSLEHFIKKAMEIESKREKLFLIDTGDFGELEFKRPTTKEMLNYIDGTSNSVQTDGEDNVISQDTEGILDASKELVYQCCSYMQSTELRESFDIENPLDTPVKIFGINKTNEIARKIMGKVNGNNSIKKATEEIKN</sequence>
<evidence type="ECO:0000313" key="2">
    <source>
        <dbReference type="Proteomes" id="UP000263486"/>
    </source>
</evidence>
<proteinExistence type="predicted"/>
<protein>
    <recommendedName>
        <fullName evidence="3">Phage XkdN-like protein</fullName>
    </recommendedName>
</protein>